<name>A0A1R3HRK7_COCAP</name>
<gene>
    <name evidence="1" type="ORF">CCACVL1_17500</name>
</gene>
<dbReference type="Proteomes" id="UP000188268">
    <property type="component" value="Unassembled WGS sequence"/>
</dbReference>
<evidence type="ECO:0000313" key="1">
    <source>
        <dbReference type="EMBL" id="OMO72948.1"/>
    </source>
</evidence>
<dbReference type="AlphaFoldDB" id="A0A1R3HRK7"/>
<accession>A0A1R3HRK7</accession>
<sequence length="22" mass="2494">MEEGWPIDKALRLPLGSIKLNI</sequence>
<dbReference type="Gramene" id="OMO72948">
    <property type="protein sequence ID" value="OMO72948"/>
    <property type="gene ID" value="CCACVL1_17500"/>
</dbReference>
<reference evidence="1 2" key="1">
    <citation type="submission" date="2013-09" db="EMBL/GenBank/DDBJ databases">
        <title>Corchorus capsularis genome sequencing.</title>
        <authorList>
            <person name="Alam M."/>
            <person name="Haque M.S."/>
            <person name="Islam M.S."/>
            <person name="Emdad E.M."/>
            <person name="Islam M.M."/>
            <person name="Ahmed B."/>
            <person name="Halim A."/>
            <person name="Hossen Q.M.M."/>
            <person name="Hossain M.Z."/>
            <person name="Ahmed R."/>
            <person name="Khan M.M."/>
            <person name="Islam R."/>
            <person name="Rashid M.M."/>
            <person name="Khan S.A."/>
            <person name="Rahman M.S."/>
            <person name="Alam M."/>
        </authorList>
    </citation>
    <scope>NUCLEOTIDE SEQUENCE [LARGE SCALE GENOMIC DNA]</scope>
    <source>
        <strain evidence="2">cv. CVL-1</strain>
        <tissue evidence="1">Whole seedling</tissue>
    </source>
</reference>
<organism evidence="1 2">
    <name type="scientific">Corchorus capsularis</name>
    <name type="common">Jute</name>
    <dbReference type="NCBI Taxonomy" id="210143"/>
    <lineage>
        <taxon>Eukaryota</taxon>
        <taxon>Viridiplantae</taxon>
        <taxon>Streptophyta</taxon>
        <taxon>Embryophyta</taxon>
        <taxon>Tracheophyta</taxon>
        <taxon>Spermatophyta</taxon>
        <taxon>Magnoliopsida</taxon>
        <taxon>eudicotyledons</taxon>
        <taxon>Gunneridae</taxon>
        <taxon>Pentapetalae</taxon>
        <taxon>rosids</taxon>
        <taxon>malvids</taxon>
        <taxon>Malvales</taxon>
        <taxon>Malvaceae</taxon>
        <taxon>Grewioideae</taxon>
        <taxon>Apeibeae</taxon>
        <taxon>Corchorus</taxon>
    </lineage>
</organism>
<keyword evidence="2" id="KW-1185">Reference proteome</keyword>
<dbReference type="EMBL" id="AWWV01011307">
    <property type="protein sequence ID" value="OMO72948.1"/>
    <property type="molecule type" value="Genomic_DNA"/>
</dbReference>
<evidence type="ECO:0000313" key="2">
    <source>
        <dbReference type="Proteomes" id="UP000188268"/>
    </source>
</evidence>
<protein>
    <submittedName>
        <fullName evidence="1">Uncharacterized protein</fullName>
    </submittedName>
</protein>
<proteinExistence type="predicted"/>
<comment type="caution">
    <text evidence="1">The sequence shown here is derived from an EMBL/GenBank/DDBJ whole genome shotgun (WGS) entry which is preliminary data.</text>
</comment>